<protein>
    <submittedName>
        <fullName evidence="12">DgyrCDS9028</fullName>
    </submittedName>
</protein>
<gene>
    <name evidence="12" type="ORF">DGYR_LOCUS8559</name>
</gene>
<keyword evidence="2 11" id="KW-0812">Transmembrane</keyword>
<evidence type="ECO:0000256" key="7">
    <source>
        <dbReference type="ARBA" id="ARBA00037078"/>
    </source>
</evidence>
<dbReference type="Proteomes" id="UP000549394">
    <property type="component" value="Unassembled WGS sequence"/>
</dbReference>
<keyword evidence="1 10" id="KW-0813">Transport</keyword>
<evidence type="ECO:0000256" key="1">
    <source>
        <dbReference type="ARBA" id="ARBA00022448"/>
    </source>
</evidence>
<evidence type="ECO:0000256" key="8">
    <source>
        <dbReference type="ARBA" id="ARBA00037862"/>
    </source>
</evidence>
<feature type="transmembrane region" description="Helical" evidence="11">
    <location>
        <begin position="199"/>
        <end position="219"/>
    </location>
</feature>
<comment type="caution">
    <text evidence="12">The sequence shown here is derived from an EMBL/GenBank/DDBJ whole genome shotgun (WGS) entry which is preliminary data.</text>
</comment>
<keyword evidence="4 11" id="KW-1133">Transmembrane helix</keyword>
<evidence type="ECO:0000256" key="2">
    <source>
        <dbReference type="ARBA" id="ARBA00022692"/>
    </source>
</evidence>
<comment type="subcellular location">
    <subcellularLocation>
        <location evidence="8">Golgi apparatus</location>
        <location evidence="8">cis-Golgi network membrane</location>
        <topology evidence="8">Single-pass type IV membrane protein</topology>
    </subcellularLocation>
</comment>
<evidence type="ECO:0000256" key="10">
    <source>
        <dbReference type="PIRNR" id="PIRNR028865"/>
    </source>
</evidence>
<proteinExistence type="inferred from homology"/>
<dbReference type="GO" id="GO:0012507">
    <property type="term" value="C:ER to Golgi transport vesicle membrane"/>
    <property type="evidence" value="ECO:0007669"/>
    <property type="project" value="TreeGrafter"/>
</dbReference>
<dbReference type="PANTHER" id="PTHR21230">
    <property type="entry name" value="VESICLE TRANSPORT V-SNARE PROTEIN VTI1-RELATED"/>
    <property type="match status" value="1"/>
</dbReference>
<keyword evidence="3 10" id="KW-0653">Protein transport</keyword>
<dbReference type="CDD" id="cd15863">
    <property type="entry name" value="SNARE_GS27"/>
    <property type="match status" value="1"/>
</dbReference>
<keyword evidence="13" id="KW-1185">Reference proteome</keyword>
<dbReference type="GO" id="GO:0031201">
    <property type="term" value="C:SNARE complex"/>
    <property type="evidence" value="ECO:0007669"/>
    <property type="project" value="TreeGrafter"/>
</dbReference>
<evidence type="ECO:0000256" key="5">
    <source>
        <dbReference type="ARBA" id="ARBA00023034"/>
    </source>
</evidence>
<dbReference type="GO" id="GO:0005484">
    <property type="term" value="F:SNAP receptor activity"/>
    <property type="evidence" value="ECO:0007669"/>
    <property type="project" value="InterPro"/>
</dbReference>
<dbReference type="PANTHER" id="PTHR21230:SF1">
    <property type="entry name" value="GOLGI SNAP RECEPTOR COMPLEX MEMBER 2"/>
    <property type="match status" value="1"/>
</dbReference>
<evidence type="ECO:0000256" key="6">
    <source>
        <dbReference type="ARBA" id="ARBA00023136"/>
    </source>
</evidence>
<dbReference type="GO" id="GO:0031902">
    <property type="term" value="C:late endosome membrane"/>
    <property type="evidence" value="ECO:0007669"/>
    <property type="project" value="TreeGrafter"/>
</dbReference>
<evidence type="ECO:0000256" key="9">
    <source>
        <dbReference type="ARBA" id="ARBA00038172"/>
    </source>
</evidence>
<dbReference type="OrthoDB" id="158360at2759"/>
<dbReference type="GO" id="GO:0006906">
    <property type="term" value="P:vesicle fusion"/>
    <property type="evidence" value="ECO:0007669"/>
    <property type="project" value="TreeGrafter"/>
</dbReference>
<evidence type="ECO:0000313" key="13">
    <source>
        <dbReference type="Proteomes" id="UP000549394"/>
    </source>
</evidence>
<dbReference type="InterPro" id="IPR027027">
    <property type="entry name" value="GOSR2/Membrin/Bos1"/>
</dbReference>
<name>A0A7I8VVV9_9ANNE</name>
<dbReference type="GO" id="GO:0015031">
    <property type="term" value="P:protein transport"/>
    <property type="evidence" value="ECO:0007669"/>
    <property type="project" value="UniProtKB-KW"/>
</dbReference>
<keyword evidence="5" id="KW-0333">Golgi apparatus</keyword>
<dbReference type="GO" id="GO:0000149">
    <property type="term" value="F:SNARE binding"/>
    <property type="evidence" value="ECO:0007669"/>
    <property type="project" value="TreeGrafter"/>
</dbReference>
<dbReference type="EMBL" id="CAJFCJ010000012">
    <property type="protein sequence ID" value="CAD5120461.1"/>
    <property type="molecule type" value="Genomic_DNA"/>
</dbReference>
<sequence length="220" mass="25572">MDSLYHQTHRIVLDVQNSLGRLETATNENYPLVERELQALVDLIVSNCEKLELMVHKEIPSRRQSTKLKVDQLKYDCQHLQAAMRSILLKRCRKEEERRDKEALLSRRYTTNDSRNSTYGSDDTSIEMGAALDHNSRLLNANNQVDQLIDTGTAIMISVRNQYSSLKTAKQKILDVTNMLGLSNTVMRLIERRTHQDKFILYGGMIFCLIIFFLIWKYFA</sequence>
<dbReference type="GO" id="GO:0005794">
    <property type="term" value="C:Golgi apparatus"/>
    <property type="evidence" value="ECO:0007669"/>
    <property type="project" value="UniProtKB-SubCell"/>
</dbReference>
<comment type="similarity">
    <text evidence="9 10">Belongs to the GOSR2 family.</text>
</comment>
<reference evidence="12 13" key="1">
    <citation type="submission" date="2020-08" db="EMBL/GenBank/DDBJ databases">
        <authorList>
            <person name="Hejnol A."/>
        </authorList>
    </citation>
    <scope>NUCLEOTIDE SEQUENCE [LARGE SCALE GENOMIC DNA]</scope>
</reference>
<dbReference type="PIRSF" id="PIRSF028865">
    <property type="entry name" value="Membrin-2"/>
    <property type="match status" value="1"/>
</dbReference>
<evidence type="ECO:0000313" key="12">
    <source>
        <dbReference type="EMBL" id="CAD5120461.1"/>
    </source>
</evidence>
<accession>A0A7I8VVV9</accession>
<organism evidence="12 13">
    <name type="scientific">Dimorphilus gyrociliatus</name>
    <dbReference type="NCBI Taxonomy" id="2664684"/>
    <lineage>
        <taxon>Eukaryota</taxon>
        <taxon>Metazoa</taxon>
        <taxon>Spiralia</taxon>
        <taxon>Lophotrochozoa</taxon>
        <taxon>Annelida</taxon>
        <taxon>Polychaeta</taxon>
        <taxon>Polychaeta incertae sedis</taxon>
        <taxon>Dinophilidae</taxon>
        <taxon>Dimorphilus</taxon>
    </lineage>
</organism>
<evidence type="ECO:0000256" key="4">
    <source>
        <dbReference type="ARBA" id="ARBA00022989"/>
    </source>
</evidence>
<comment type="function">
    <text evidence="7 10">Involved in transport of proteins from the cis/medial-Golgi to the trans-Golgi network.</text>
</comment>
<keyword evidence="6 10" id="KW-0472">Membrane</keyword>
<dbReference type="Pfam" id="PF12352">
    <property type="entry name" value="V-SNARE_C"/>
    <property type="match status" value="1"/>
</dbReference>
<dbReference type="AlphaFoldDB" id="A0A7I8VVV9"/>
<evidence type="ECO:0000256" key="11">
    <source>
        <dbReference type="SAM" id="Phobius"/>
    </source>
</evidence>
<evidence type="ECO:0000256" key="3">
    <source>
        <dbReference type="ARBA" id="ARBA00022927"/>
    </source>
</evidence>
<dbReference type="GO" id="GO:0005789">
    <property type="term" value="C:endoplasmic reticulum membrane"/>
    <property type="evidence" value="ECO:0007669"/>
    <property type="project" value="TreeGrafter"/>
</dbReference>